<feature type="chain" id="PRO_5028933885" description="PKD domain-containing protein" evidence="1">
    <location>
        <begin position="23"/>
        <end position="311"/>
    </location>
</feature>
<accession>A0A7C9I1X5</accession>
<sequence>MKKIASVLLLPLLLAACGTSSAPQSADHSLLGGAPVAAGQDYVQAFEAKVQSDLKALGLDGDLSAQAVAPKSYLNVLRMSDSTARAYIKTTYPAETGCTVDWGDSSTTGAATPTPTNIASEQQNHEYQESGTYAIKLTCGTDVKTVNFTATVITALDLFDTYSGPLSYTYPTSTGNFRYDGLGSAPYLEKGFNFVSEANFMMKFGGGLPTNHTSLLIRFNGPGSNGTINATNNATFNLKTLTANALFWDAKITAYDSSNIEIGSSTFSNRSELVAPVETRVLNWNNVKYIKVTGGGFGYLNLDDMSATINR</sequence>
<evidence type="ECO:0000256" key="1">
    <source>
        <dbReference type="SAM" id="SignalP"/>
    </source>
</evidence>
<keyword evidence="1" id="KW-0732">Signal</keyword>
<protein>
    <recommendedName>
        <fullName evidence="4">PKD domain-containing protein</fullName>
    </recommendedName>
</protein>
<keyword evidence="3" id="KW-1185">Reference proteome</keyword>
<dbReference type="PROSITE" id="PS51257">
    <property type="entry name" value="PROKAR_LIPOPROTEIN"/>
    <property type="match status" value="1"/>
</dbReference>
<feature type="signal peptide" evidence="1">
    <location>
        <begin position="1"/>
        <end position="22"/>
    </location>
</feature>
<dbReference type="Proteomes" id="UP000483286">
    <property type="component" value="Unassembled WGS sequence"/>
</dbReference>
<evidence type="ECO:0000313" key="3">
    <source>
        <dbReference type="Proteomes" id="UP000483286"/>
    </source>
</evidence>
<comment type="caution">
    <text evidence="2">The sequence shown here is derived from an EMBL/GenBank/DDBJ whole genome shotgun (WGS) entry which is preliminary data.</text>
</comment>
<evidence type="ECO:0008006" key="4">
    <source>
        <dbReference type="Google" id="ProtNLM"/>
    </source>
</evidence>
<gene>
    <name evidence="2" type="ORF">GO986_19940</name>
</gene>
<organism evidence="2 3">
    <name type="scientific">Deinococcus arboris</name>
    <dbReference type="NCBI Taxonomy" id="2682977"/>
    <lineage>
        <taxon>Bacteria</taxon>
        <taxon>Thermotogati</taxon>
        <taxon>Deinococcota</taxon>
        <taxon>Deinococci</taxon>
        <taxon>Deinococcales</taxon>
        <taxon>Deinococcaceae</taxon>
        <taxon>Deinococcus</taxon>
    </lineage>
</organism>
<evidence type="ECO:0000313" key="2">
    <source>
        <dbReference type="EMBL" id="MVN89015.1"/>
    </source>
</evidence>
<proteinExistence type="predicted"/>
<dbReference type="RefSeq" id="WP_157461275.1">
    <property type="nucleotide sequence ID" value="NZ_WQLB01000039.1"/>
</dbReference>
<dbReference type="AlphaFoldDB" id="A0A7C9I1X5"/>
<dbReference type="EMBL" id="WQLB01000039">
    <property type="protein sequence ID" value="MVN89015.1"/>
    <property type="molecule type" value="Genomic_DNA"/>
</dbReference>
<name>A0A7C9I1X5_9DEIO</name>
<reference evidence="2 3" key="1">
    <citation type="submission" date="2019-12" db="EMBL/GenBank/DDBJ databases">
        <title>Deinococcus sp. HMF7620 Genome sequencing and assembly.</title>
        <authorList>
            <person name="Kang H."/>
            <person name="Kim H."/>
            <person name="Joh K."/>
        </authorList>
    </citation>
    <scope>NUCLEOTIDE SEQUENCE [LARGE SCALE GENOMIC DNA]</scope>
    <source>
        <strain evidence="2 3">HMF7620</strain>
    </source>
</reference>